<comment type="caution">
    <text evidence="1">The sequence shown here is derived from an EMBL/GenBank/DDBJ whole genome shotgun (WGS) entry which is preliminary data.</text>
</comment>
<evidence type="ECO:0000313" key="1">
    <source>
        <dbReference type="EMBL" id="KAF5843308.1"/>
    </source>
</evidence>
<accession>A0ABQ7H8X1</accession>
<protein>
    <recommendedName>
        <fullName evidence="3">Encoded protein</fullName>
    </recommendedName>
</protein>
<name>A0ABQ7H8X1_DUNSA</name>
<evidence type="ECO:0000313" key="2">
    <source>
        <dbReference type="Proteomes" id="UP000815325"/>
    </source>
</evidence>
<dbReference type="EMBL" id="MU069445">
    <property type="protein sequence ID" value="KAF5843308.1"/>
    <property type="molecule type" value="Genomic_DNA"/>
</dbReference>
<dbReference type="Proteomes" id="UP000815325">
    <property type="component" value="Unassembled WGS sequence"/>
</dbReference>
<evidence type="ECO:0008006" key="3">
    <source>
        <dbReference type="Google" id="ProtNLM"/>
    </source>
</evidence>
<keyword evidence="2" id="KW-1185">Reference proteome</keyword>
<reference evidence="1" key="1">
    <citation type="submission" date="2017-08" db="EMBL/GenBank/DDBJ databases">
        <authorList>
            <person name="Polle J.E."/>
            <person name="Barry K."/>
            <person name="Cushman J."/>
            <person name="Schmutz J."/>
            <person name="Tran D."/>
            <person name="Hathwaick L.T."/>
            <person name="Yim W.C."/>
            <person name="Jenkins J."/>
            <person name="Mckie-Krisberg Z.M."/>
            <person name="Prochnik S."/>
            <person name="Lindquist E."/>
            <person name="Dockter R.B."/>
            <person name="Adam C."/>
            <person name="Molina H."/>
            <person name="Bunkerborg J."/>
            <person name="Jin E."/>
            <person name="Buchheim M."/>
            <person name="Magnuson J."/>
        </authorList>
    </citation>
    <scope>NUCLEOTIDE SEQUENCE</scope>
    <source>
        <strain evidence="1">CCAP 19/18</strain>
    </source>
</reference>
<organism evidence="1 2">
    <name type="scientific">Dunaliella salina</name>
    <name type="common">Green alga</name>
    <name type="synonym">Protococcus salinus</name>
    <dbReference type="NCBI Taxonomy" id="3046"/>
    <lineage>
        <taxon>Eukaryota</taxon>
        <taxon>Viridiplantae</taxon>
        <taxon>Chlorophyta</taxon>
        <taxon>core chlorophytes</taxon>
        <taxon>Chlorophyceae</taxon>
        <taxon>CS clade</taxon>
        <taxon>Chlamydomonadales</taxon>
        <taxon>Dunaliellaceae</taxon>
        <taxon>Dunaliella</taxon>
    </lineage>
</organism>
<sequence length="80" mass="9076">MWHGRRSPSGGPEKDMLLAKYSQSSFGLTKQDCSPSIEMKQTVQCPCMPYIRILKPLKHCRVGRKCFVVFARTNATSAKR</sequence>
<gene>
    <name evidence="1" type="ORF">DUNSADRAFT_110</name>
</gene>
<proteinExistence type="predicted"/>